<dbReference type="PANTHER" id="PTHR25462">
    <property type="entry name" value="BONUS, ISOFORM C-RELATED"/>
    <property type="match status" value="1"/>
</dbReference>
<dbReference type="GO" id="GO:0061630">
    <property type="term" value="F:ubiquitin protein ligase activity"/>
    <property type="evidence" value="ECO:0007669"/>
    <property type="project" value="TreeGrafter"/>
</dbReference>
<dbReference type="Proteomes" id="UP000507470">
    <property type="component" value="Unassembled WGS sequence"/>
</dbReference>
<dbReference type="AlphaFoldDB" id="A0A6J8B4K4"/>
<name>A0A6J8B4K4_MYTCO</name>
<organism evidence="1 2">
    <name type="scientific">Mytilus coruscus</name>
    <name type="common">Sea mussel</name>
    <dbReference type="NCBI Taxonomy" id="42192"/>
    <lineage>
        <taxon>Eukaryota</taxon>
        <taxon>Metazoa</taxon>
        <taxon>Spiralia</taxon>
        <taxon>Lophotrochozoa</taxon>
        <taxon>Mollusca</taxon>
        <taxon>Bivalvia</taxon>
        <taxon>Autobranchia</taxon>
        <taxon>Pteriomorphia</taxon>
        <taxon>Mytilida</taxon>
        <taxon>Mytiloidea</taxon>
        <taxon>Mytilidae</taxon>
        <taxon>Mytilinae</taxon>
        <taxon>Mytilus</taxon>
    </lineage>
</organism>
<protein>
    <recommendedName>
        <fullName evidence="3">B box-type domain-containing protein</fullName>
    </recommendedName>
</protein>
<gene>
    <name evidence="1" type="ORF">MCOR_13775</name>
</gene>
<sequence>MTSPNVDICTFYYDEGIMKTAITWCPECQVFLCTDCEKHHNKSEDHKTISSKEYSTLPSFMQELRSQCGDHKKKYEFYCSFHACPCCVHCVTDKHQKCQEMKPLSDILKQVKSSASVHLLDKDLKDVNEKYEEIRKYLNSRKNTNNIQKIKAIEKIQSMRRKIDDFLNKNNNKFLKS</sequence>
<evidence type="ECO:0000313" key="1">
    <source>
        <dbReference type="EMBL" id="CAC5377459.1"/>
    </source>
</evidence>
<dbReference type="Gene3D" id="3.30.160.60">
    <property type="entry name" value="Classic Zinc Finger"/>
    <property type="match status" value="1"/>
</dbReference>
<accession>A0A6J8B4K4</accession>
<evidence type="ECO:0008006" key="3">
    <source>
        <dbReference type="Google" id="ProtNLM"/>
    </source>
</evidence>
<dbReference type="PANTHER" id="PTHR25462:SF296">
    <property type="entry name" value="MEIOTIC P26, ISOFORM F"/>
    <property type="match status" value="1"/>
</dbReference>
<proteinExistence type="predicted"/>
<evidence type="ECO:0000313" key="2">
    <source>
        <dbReference type="Proteomes" id="UP000507470"/>
    </source>
</evidence>
<keyword evidence="2" id="KW-1185">Reference proteome</keyword>
<reference evidence="1 2" key="1">
    <citation type="submission" date="2020-06" db="EMBL/GenBank/DDBJ databases">
        <authorList>
            <person name="Li R."/>
            <person name="Bekaert M."/>
        </authorList>
    </citation>
    <scope>NUCLEOTIDE SEQUENCE [LARGE SCALE GENOMIC DNA]</scope>
    <source>
        <strain evidence="2">wild</strain>
    </source>
</reference>
<dbReference type="EMBL" id="CACVKT020002377">
    <property type="protein sequence ID" value="CAC5377459.1"/>
    <property type="molecule type" value="Genomic_DNA"/>
</dbReference>
<dbReference type="InterPro" id="IPR047153">
    <property type="entry name" value="TRIM45/56/19-like"/>
</dbReference>
<dbReference type="OrthoDB" id="6232044at2759"/>